<sequence>MSTGIFLRVRTHTGSGAWCPLHQVNSTHKEWIQITFGRDTVLTAVEVQGRYDDGRGMEFARAFKIEYWRPSLQGWASYKNEDASEVGLVVTLTGDKDPHPDDSSTADRRPLVVVMALAIRSDRADVLLSLAARIRG</sequence>
<feature type="domain" description="F5/8 type C" evidence="1">
    <location>
        <begin position="1"/>
        <end position="81"/>
    </location>
</feature>
<keyword evidence="3" id="KW-1185">Reference proteome</keyword>
<dbReference type="OrthoDB" id="6071166at2759"/>
<gene>
    <name evidence="2" type="ORF">NECAME_15539</name>
</gene>
<organism evidence="2 3">
    <name type="scientific">Necator americanus</name>
    <name type="common">Human hookworm</name>
    <dbReference type="NCBI Taxonomy" id="51031"/>
    <lineage>
        <taxon>Eukaryota</taxon>
        <taxon>Metazoa</taxon>
        <taxon>Ecdysozoa</taxon>
        <taxon>Nematoda</taxon>
        <taxon>Chromadorea</taxon>
        <taxon>Rhabditida</taxon>
        <taxon>Rhabditina</taxon>
        <taxon>Rhabditomorpha</taxon>
        <taxon>Strongyloidea</taxon>
        <taxon>Ancylostomatidae</taxon>
        <taxon>Bunostominae</taxon>
        <taxon>Necator</taxon>
    </lineage>
</organism>
<evidence type="ECO:0000259" key="1">
    <source>
        <dbReference type="PROSITE" id="PS50022"/>
    </source>
</evidence>
<dbReference type="EMBL" id="KI669173">
    <property type="protein sequence ID" value="ETN69080.1"/>
    <property type="molecule type" value="Genomic_DNA"/>
</dbReference>
<proteinExistence type="predicted"/>
<reference evidence="3" key="1">
    <citation type="journal article" date="2014" name="Nat. Genet.">
        <title>Genome of the human hookworm Necator americanus.</title>
        <authorList>
            <person name="Tang Y.T."/>
            <person name="Gao X."/>
            <person name="Rosa B.A."/>
            <person name="Abubucker S."/>
            <person name="Hallsworth-Pepin K."/>
            <person name="Martin J."/>
            <person name="Tyagi R."/>
            <person name="Heizer E."/>
            <person name="Zhang X."/>
            <person name="Bhonagiri-Palsikar V."/>
            <person name="Minx P."/>
            <person name="Warren W.C."/>
            <person name="Wang Q."/>
            <person name="Zhan B."/>
            <person name="Hotez P.J."/>
            <person name="Sternberg P.W."/>
            <person name="Dougall A."/>
            <person name="Gaze S.T."/>
            <person name="Mulvenna J."/>
            <person name="Sotillo J."/>
            <person name="Ranganathan S."/>
            <person name="Rabelo E.M."/>
            <person name="Wilson R.K."/>
            <person name="Felgner P.L."/>
            <person name="Bethony J."/>
            <person name="Hawdon J.M."/>
            <person name="Gasser R.B."/>
            <person name="Loukas A."/>
            <person name="Mitreva M."/>
        </authorList>
    </citation>
    <scope>NUCLEOTIDE SEQUENCE [LARGE SCALE GENOMIC DNA]</scope>
</reference>
<dbReference type="Proteomes" id="UP000053676">
    <property type="component" value="Unassembled WGS sequence"/>
</dbReference>
<dbReference type="InterPro" id="IPR000421">
    <property type="entry name" value="FA58C"/>
</dbReference>
<evidence type="ECO:0000313" key="3">
    <source>
        <dbReference type="Proteomes" id="UP000053676"/>
    </source>
</evidence>
<dbReference type="PROSITE" id="PS50022">
    <property type="entry name" value="FA58C_3"/>
    <property type="match status" value="1"/>
</dbReference>
<dbReference type="SUPFAM" id="SSF49785">
    <property type="entry name" value="Galactose-binding domain-like"/>
    <property type="match status" value="1"/>
</dbReference>
<dbReference type="Pfam" id="PF00754">
    <property type="entry name" value="F5_F8_type_C"/>
    <property type="match status" value="1"/>
</dbReference>
<protein>
    <submittedName>
        <fullName evidence="2">F5/8 type C domain protein</fullName>
    </submittedName>
</protein>
<evidence type="ECO:0000313" key="2">
    <source>
        <dbReference type="EMBL" id="ETN69080.1"/>
    </source>
</evidence>
<dbReference type="Gene3D" id="2.60.120.260">
    <property type="entry name" value="Galactose-binding domain-like"/>
    <property type="match status" value="1"/>
</dbReference>
<accession>W2SHJ5</accession>
<dbReference type="KEGG" id="nai:NECAME_15539"/>
<dbReference type="AlphaFoldDB" id="W2SHJ5"/>
<dbReference type="InterPro" id="IPR008979">
    <property type="entry name" value="Galactose-bd-like_sf"/>
</dbReference>
<name>W2SHJ5_NECAM</name>
<dbReference type="PROSITE" id="PS01285">
    <property type="entry name" value="FA58C_1"/>
    <property type="match status" value="1"/>
</dbReference>